<dbReference type="SUPFAM" id="SSF56349">
    <property type="entry name" value="DNA breaking-rejoining enzymes"/>
    <property type="match status" value="1"/>
</dbReference>
<dbReference type="PROSITE" id="PS51898">
    <property type="entry name" value="TYR_RECOMBINASE"/>
    <property type="match status" value="1"/>
</dbReference>
<dbReference type="AlphaFoldDB" id="A0A7K0K5A0"/>
<feature type="domain" description="Tyr recombinase" evidence="6">
    <location>
        <begin position="192"/>
        <end position="382"/>
    </location>
</feature>
<dbReference type="Pfam" id="PF14659">
    <property type="entry name" value="Phage_int_SAM_3"/>
    <property type="match status" value="1"/>
</dbReference>
<dbReference type="GO" id="GO:0015074">
    <property type="term" value="P:DNA integration"/>
    <property type="evidence" value="ECO:0007669"/>
    <property type="project" value="UniProtKB-KW"/>
</dbReference>
<keyword evidence="2" id="KW-0229">DNA integration</keyword>
<evidence type="ECO:0000313" key="8">
    <source>
        <dbReference type="EMBL" id="MST50641.1"/>
    </source>
</evidence>
<dbReference type="Pfam" id="PF26003">
    <property type="entry name" value="Integrase_N_phage"/>
    <property type="match status" value="1"/>
</dbReference>
<proteinExistence type="inferred from homology"/>
<dbReference type="PROSITE" id="PS51900">
    <property type="entry name" value="CB"/>
    <property type="match status" value="1"/>
</dbReference>
<evidence type="ECO:0000256" key="2">
    <source>
        <dbReference type="ARBA" id="ARBA00022908"/>
    </source>
</evidence>
<dbReference type="Gene3D" id="1.10.443.10">
    <property type="entry name" value="Intergrase catalytic core"/>
    <property type="match status" value="1"/>
</dbReference>
<evidence type="ECO:0000256" key="5">
    <source>
        <dbReference type="PROSITE-ProRule" id="PRU01248"/>
    </source>
</evidence>
<evidence type="ECO:0000256" key="4">
    <source>
        <dbReference type="ARBA" id="ARBA00023172"/>
    </source>
</evidence>
<dbReference type="CDD" id="cd01189">
    <property type="entry name" value="INT_ICEBs1_C_like"/>
    <property type="match status" value="1"/>
</dbReference>
<dbReference type="InterPro" id="IPR050090">
    <property type="entry name" value="Tyrosine_recombinase_XerCD"/>
</dbReference>
<dbReference type="InterPro" id="IPR002104">
    <property type="entry name" value="Integrase_catalytic"/>
</dbReference>
<keyword evidence="4" id="KW-0233">DNA recombination</keyword>
<dbReference type="Proteomes" id="UP000442535">
    <property type="component" value="Unassembled WGS sequence"/>
</dbReference>
<evidence type="ECO:0000256" key="1">
    <source>
        <dbReference type="ARBA" id="ARBA00008857"/>
    </source>
</evidence>
<sequence length="382" mass="42982">MFLVRDTAPRKEKTMRRRAFGTIEKLPSGNYRAYWRNEGKNVRAPHTFPNKRAAQDWLANQQAQFASGQITPDRPAQDAEKQLVTLNQWKEIWLERCQAEKTLTPKTIQTYKSGYKTHLEKPFGHRILSTITVDDIREWYTGFDPTKPGAKKTAYRTLSTLLRAAVSEGLLDKSPAQLRGAMSKTRRGLDNPRAIVATPEQVRELAEAMPENLAITVLLGFWCSMRFGEITELRRKDIELGSDRALVRVRRAVQYAAGFGYTVGLPKTAAGVRDIAVPSAMVPDLRKHLERFVGESPDALLVHSPADSSRWLSNNSLNYYFKKAVAAVEGLDSRFVFHGLRHSGLTHAGQCGATLAELLRRAGHSDINTVLIYQHATRERDA</sequence>
<gene>
    <name evidence="8" type="ORF">FYJ63_10480</name>
</gene>
<dbReference type="EMBL" id="VUMY01000025">
    <property type="protein sequence ID" value="MST50641.1"/>
    <property type="molecule type" value="Genomic_DNA"/>
</dbReference>
<dbReference type="PANTHER" id="PTHR30349:SF64">
    <property type="entry name" value="PROPHAGE INTEGRASE INTD-RELATED"/>
    <property type="match status" value="1"/>
</dbReference>
<evidence type="ECO:0000256" key="3">
    <source>
        <dbReference type="ARBA" id="ARBA00023125"/>
    </source>
</evidence>
<feature type="domain" description="Core-binding (CB)" evidence="7">
    <location>
        <begin position="84"/>
        <end position="166"/>
    </location>
</feature>
<feature type="non-terminal residue" evidence="8">
    <location>
        <position position="382"/>
    </location>
</feature>
<reference evidence="8 9" key="1">
    <citation type="submission" date="2019-08" db="EMBL/GenBank/DDBJ databases">
        <title>In-depth cultivation of the pig gut microbiome towards novel bacterial diversity and tailored functional studies.</title>
        <authorList>
            <person name="Wylensek D."/>
            <person name="Hitch T.C.A."/>
            <person name="Clavel T."/>
        </authorList>
    </citation>
    <scope>NUCLEOTIDE SEQUENCE [LARGE SCALE GENOMIC DNA]</scope>
    <source>
        <strain evidence="8 9">RF-GAM-744-WT-7</strain>
    </source>
</reference>
<comment type="caution">
    <text evidence="8">The sequence shown here is derived from an EMBL/GenBank/DDBJ whole genome shotgun (WGS) entry which is preliminary data.</text>
</comment>
<evidence type="ECO:0000259" key="6">
    <source>
        <dbReference type="PROSITE" id="PS51898"/>
    </source>
</evidence>
<organism evidence="8 9">
    <name type="scientific">Mobiluncus porci</name>
    <dbReference type="NCBI Taxonomy" id="2652278"/>
    <lineage>
        <taxon>Bacteria</taxon>
        <taxon>Bacillati</taxon>
        <taxon>Actinomycetota</taxon>
        <taxon>Actinomycetes</taxon>
        <taxon>Actinomycetales</taxon>
        <taxon>Actinomycetaceae</taxon>
        <taxon>Mobiluncus</taxon>
    </lineage>
</organism>
<dbReference type="InterPro" id="IPR044068">
    <property type="entry name" value="CB"/>
</dbReference>
<accession>A0A7K0K5A0</accession>
<dbReference type="GO" id="GO:0003677">
    <property type="term" value="F:DNA binding"/>
    <property type="evidence" value="ECO:0007669"/>
    <property type="project" value="UniProtKB-UniRule"/>
</dbReference>
<dbReference type="GO" id="GO:0006310">
    <property type="term" value="P:DNA recombination"/>
    <property type="evidence" value="ECO:0007669"/>
    <property type="project" value="UniProtKB-KW"/>
</dbReference>
<dbReference type="InterPro" id="IPR058717">
    <property type="entry name" value="Phage_L5_Integrase_N"/>
</dbReference>
<keyword evidence="9" id="KW-1185">Reference proteome</keyword>
<dbReference type="InterPro" id="IPR011010">
    <property type="entry name" value="DNA_brk_join_enz"/>
</dbReference>
<dbReference type="InterPro" id="IPR004107">
    <property type="entry name" value="Integrase_SAM-like_N"/>
</dbReference>
<evidence type="ECO:0000313" key="9">
    <source>
        <dbReference type="Proteomes" id="UP000442535"/>
    </source>
</evidence>
<protein>
    <submittedName>
        <fullName evidence="8">Site-specific integrase</fullName>
    </submittedName>
</protein>
<dbReference type="Pfam" id="PF00589">
    <property type="entry name" value="Phage_integrase"/>
    <property type="match status" value="1"/>
</dbReference>
<dbReference type="InterPro" id="IPR010998">
    <property type="entry name" value="Integrase_recombinase_N"/>
</dbReference>
<keyword evidence="3 5" id="KW-0238">DNA-binding</keyword>
<name>A0A7K0K5A0_9ACTO</name>
<dbReference type="InterPro" id="IPR013762">
    <property type="entry name" value="Integrase-like_cat_sf"/>
</dbReference>
<dbReference type="Gene3D" id="1.10.150.130">
    <property type="match status" value="1"/>
</dbReference>
<dbReference type="PANTHER" id="PTHR30349">
    <property type="entry name" value="PHAGE INTEGRASE-RELATED"/>
    <property type="match status" value="1"/>
</dbReference>
<evidence type="ECO:0000259" key="7">
    <source>
        <dbReference type="PROSITE" id="PS51900"/>
    </source>
</evidence>
<comment type="similarity">
    <text evidence="1">Belongs to the 'phage' integrase family.</text>
</comment>